<dbReference type="RefSeq" id="WP_156130077.1">
    <property type="nucleotide sequence ID" value="NZ_CP022388.1"/>
</dbReference>
<dbReference type="InterPro" id="IPR006597">
    <property type="entry name" value="Sel1-like"/>
</dbReference>
<dbReference type="SUPFAM" id="SSF81901">
    <property type="entry name" value="HCP-like"/>
    <property type="match status" value="1"/>
</dbReference>
<reference evidence="2" key="1">
    <citation type="submission" date="2015-01" db="EMBL/GenBank/DDBJ databases">
        <authorList>
            <person name="MANFREDI Pablo"/>
        </authorList>
    </citation>
    <scope>NUCLEOTIDE SEQUENCE [LARGE SCALE GENOMIC DNA]</scope>
    <source>
        <strain evidence="2">Cc11</strain>
    </source>
</reference>
<evidence type="ECO:0000313" key="1">
    <source>
        <dbReference type="EMBL" id="CEN47200.1"/>
    </source>
</evidence>
<dbReference type="InterPro" id="IPR011990">
    <property type="entry name" value="TPR-like_helical_dom_sf"/>
</dbReference>
<dbReference type="Pfam" id="PF08238">
    <property type="entry name" value="Sel1"/>
    <property type="match status" value="1"/>
</dbReference>
<dbReference type="Proteomes" id="UP000039370">
    <property type="component" value="Unassembled WGS sequence"/>
</dbReference>
<gene>
    <name evidence="1" type="ORF">CCAN11_1340002</name>
</gene>
<name>A0A0B7I6B4_9FLAO</name>
<sequence length="67" mass="7416">MKKIIMIISVLMGTLSYGQNINTLTEKANKGNAEAQCKLGVAYDKGEGVAQSSEKAVYWWQQTSNFK</sequence>
<dbReference type="AlphaFoldDB" id="A0A0B7I6B4"/>
<evidence type="ECO:0000313" key="2">
    <source>
        <dbReference type="Proteomes" id="UP000039370"/>
    </source>
</evidence>
<protein>
    <submittedName>
        <fullName evidence="1">Sel1 repeat protein</fullName>
    </submittedName>
</protein>
<proteinExistence type="predicted"/>
<organism evidence="1 2">
    <name type="scientific">Capnocytophaga canimorsus</name>
    <dbReference type="NCBI Taxonomy" id="28188"/>
    <lineage>
        <taxon>Bacteria</taxon>
        <taxon>Pseudomonadati</taxon>
        <taxon>Bacteroidota</taxon>
        <taxon>Flavobacteriia</taxon>
        <taxon>Flavobacteriales</taxon>
        <taxon>Flavobacteriaceae</taxon>
        <taxon>Capnocytophaga</taxon>
    </lineage>
</organism>
<dbReference type="EMBL" id="CDOK01000040">
    <property type="protein sequence ID" value="CEN47200.1"/>
    <property type="molecule type" value="Genomic_DNA"/>
</dbReference>
<accession>A0A0B7I6B4</accession>
<dbReference type="Gene3D" id="1.25.40.10">
    <property type="entry name" value="Tetratricopeptide repeat domain"/>
    <property type="match status" value="1"/>
</dbReference>